<evidence type="ECO:0000256" key="1">
    <source>
        <dbReference type="SAM" id="SignalP"/>
    </source>
</evidence>
<accession>A0AAC9YPN5</accession>
<proteinExistence type="predicted"/>
<dbReference type="KEGG" id="plan:A1s21148_00965"/>
<name>A0AAC9YPN5_9ACTN</name>
<reference evidence="2 3" key="1">
    <citation type="submission" date="2016-07" db="EMBL/GenBank/DDBJ databases">
        <title>High microdiversification within the ubiquitous acI lineage of Actinobacteria.</title>
        <authorList>
            <person name="Neuenschwander S.M."/>
            <person name="Salcher M."/>
            <person name="Ghai R."/>
            <person name="Pernthaler J."/>
        </authorList>
    </citation>
    <scope>NUCLEOTIDE SEQUENCE [LARGE SCALE GENOMIC DNA]</scope>
    <source>
        <strain evidence="2">MMS-21-148</strain>
    </source>
</reference>
<feature type="chain" id="PRO_5042092916" evidence="1">
    <location>
        <begin position="23"/>
        <end position="498"/>
    </location>
</feature>
<evidence type="ECO:0000313" key="3">
    <source>
        <dbReference type="Proteomes" id="UP000217144"/>
    </source>
</evidence>
<dbReference type="Proteomes" id="UP000217144">
    <property type="component" value="Chromosome"/>
</dbReference>
<dbReference type="RefSeq" id="WP_095670636.1">
    <property type="nucleotide sequence ID" value="NZ_CP016769.1"/>
</dbReference>
<feature type="signal peptide" evidence="1">
    <location>
        <begin position="1"/>
        <end position="22"/>
    </location>
</feature>
<keyword evidence="1" id="KW-0732">Signal</keyword>
<gene>
    <name evidence="2" type="ORF">A1s21148_00965</name>
</gene>
<keyword evidence="3" id="KW-1185">Reference proteome</keyword>
<protein>
    <submittedName>
        <fullName evidence="2">Uncharacterized protein</fullName>
    </submittedName>
</protein>
<dbReference type="EMBL" id="CP016769">
    <property type="protein sequence ID" value="ASY10147.1"/>
    <property type="molecule type" value="Genomic_DNA"/>
</dbReference>
<organism evidence="2 3">
    <name type="scientific">Candidatus Planktophila lacus</name>
    <dbReference type="NCBI Taxonomy" id="1884913"/>
    <lineage>
        <taxon>Bacteria</taxon>
        <taxon>Bacillati</taxon>
        <taxon>Actinomycetota</taxon>
        <taxon>Actinomycetes</taxon>
        <taxon>Candidatus Nanopelagicales</taxon>
        <taxon>Candidatus Nanopelagicaceae</taxon>
        <taxon>Candidatus Planktophila</taxon>
    </lineage>
</organism>
<dbReference type="AlphaFoldDB" id="A0AAC9YPN5"/>
<evidence type="ECO:0000313" key="2">
    <source>
        <dbReference type="EMBL" id="ASY10147.1"/>
    </source>
</evidence>
<sequence length="498" mass="53686">MKKIGLLFSILALVLSSTQAIAAENVSVSIGVDNQNDNVYESEIKKVNWVGINNGLPYMYGLQKCESFNDLDCLNSNPVGIVATTILPLCNAENKSNCLLLLRIGIAGGDKVEASYLGSADGNTFPSDAANGISAGSTSSIFLVKDKDGVQRYFALTAQIQQLKSRKLPVGYRDVQVPYFSVDIKEINLNSLGQCLFLFKDKCVTHKTTGTFSAEVKLRLSNDPPKWLAGRMADPTIKFTKLAQGKEVVISGASVAVPLIEGSVPTSLFAKYPRGITSQIVNTAAQNGTNVEIDSGLAIMYATDVFTALKEKSTKVVNFWNINGSSPFTAFCAEDLQVDCLQGGSGPCVEQSKDFVGLLATNALIFNRNPPRLIGDEIQFLLASPHLLPNSQATVGNFNLEASSSMLRCIYGLPDLPLFAEISVVNDAGIEKIATKSFLEKKGVSYISVNNFSFSVPKIKIKLYQSKKRVTINCVKGKVKKSVSGVKPTCPKGYKKVA</sequence>